<dbReference type="Gene3D" id="3.90.280.10">
    <property type="entry name" value="PEBP-like"/>
    <property type="match status" value="1"/>
</dbReference>
<gene>
    <name evidence="2" type="ORF">Cadr_000030364</name>
</gene>
<dbReference type="Pfam" id="PF01161">
    <property type="entry name" value="PBP"/>
    <property type="match status" value="1"/>
</dbReference>
<comment type="caution">
    <text evidence="2">The sequence shown here is derived from an EMBL/GenBank/DDBJ whole genome shotgun (WGS) entry which is preliminary data.</text>
</comment>
<accession>A0A5N4BXJ0</accession>
<evidence type="ECO:0000313" key="3">
    <source>
        <dbReference type="Proteomes" id="UP000299084"/>
    </source>
</evidence>
<evidence type="ECO:0000313" key="2">
    <source>
        <dbReference type="EMBL" id="KAB1251342.1"/>
    </source>
</evidence>
<dbReference type="Proteomes" id="UP000299084">
    <property type="component" value="Unassembled WGS sequence"/>
</dbReference>
<reference evidence="2 3" key="1">
    <citation type="journal article" date="2019" name="Mol. Ecol. Resour.">
        <title>Improving Illumina assemblies with Hi-C and long reads: an example with the North African dromedary.</title>
        <authorList>
            <person name="Elbers J.P."/>
            <person name="Rogers M.F."/>
            <person name="Perelman P.L."/>
            <person name="Proskuryakova A.A."/>
            <person name="Serdyukova N.A."/>
            <person name="Johnson W.E."/>
            <person name="Horin P."/>
            <person name="Corander J."/>
            <person name="Murphy D."/>
            <person name="Burger P.A."/>
        </authorList>
    </citation>
    <scope>NUCLEOTIDE SEQUENCE [LARGE SCALE GENOMIC DNA]</scope>
    <source>
        <strain evidence="2">Drom800</strain>
        <tissue evidence="2">Blood</tissue>
    </source>
</reference>
<dbReference type="InterPro" id="IPR008914">
    <property type="entry name" value="PEBP"/>
</dbReference>
<feature type="compositionally biased region" description="Polar residues" evidence="1">
    <location>
        <begin position="315"/>
        <end position="330"/>
    </location>
</feature>
<dbReference type="EMBL" id="JWIN03000075">
    <property type="protein sequence ID" value="KAB1251342.1"/>
    <property type="molecule type" value="Genomic_DNA"/>
</dbReference>
<name>A0A5N4BXJ0_CAMDR</name>
<protein>
    <submittedName>
        <fullName evidence="2">Phosphatidylethanolamine-binding protein 1</fullName>
    </submittedName>
</protein>
<feature type="compositionally biased region" description="Low complexity" evidence="1">
    <location>
        <begin position="341"/>
        <end position="356"/>
    </location>
</feature>
<keyword evidence="3" id="KW-1185">Reference proteome</keyword>
<dbReference type="InterPro" id="IPR035810">
    <property type="entry name" value="PEBP_euk"/>
</dbReference>
<dbReference type="PANTHER" id="PTHR11362:SF151">
    <property type="entry name" value="PHOSPHATIDYLETHANOLAMINE-BINDING PROTEIN 1"/>
    <property type="match status" value="1"/>
</dbReference>
<dbReference type="GO" id="GO:0043409">
    <property type="term" value="P:negative regulation of MAPK cascade"/>
    <property type="evidence" value="ECO:0007669"/>
    <property type="project" value="TreeGrafter"/>
</dbReference>
<dbReference type="SUPFAM" id="SSF49777">
    <property type="entry name" value="PEBP-like"/>
    <property type="match status" value="1"/>
</dbReference>
<organism evidence="2 3">
    <name type="scientific">Camelus dromedarius</name>
    <name type="common">Dromedary</name>
    <name type="synonym">Arabian camel</name>
    <dbReference type="NCBI Taxonomy" id="9838"/>
    <lineage>
        <taxon>Eukaryota</taxon>
        <taxon>Metazoa</taxon>
        <taxon>Chordata</taxon>
        <taxon>Craniata</taxon>
        <taxon>Vertebrata</taxon>
        <taxon>Euteleostomi</taxon>
        <taxon>Mammalia</taxon>
        <taxon>Eutheria</taxon>
        <taxon>Laurasiatheria</taxon>
        <taxon>Artiodactyla</taxon>
        <taxon>Tylopoda</taxon>
        <taxon>Camelidae</taxon>
        <taxon>Camelus</taxon>
    </lineage>
</organism>
<feature type="region of interest" description="Disordered" evidence="1">
    <location>
        <begin position="313"/>
        <end position="404"/>
    </location>
</feature>
<evidence type="ECO:0000256" key="1">
    <source>
        <dbReference type="SAM" id="MobiDB-lite"/>
    </source>
</evidence>
<dbReference type="CDD" id="cd00866">
    <property type="entry name" value="PEBP_euk"/>
    <property type="match status" value="1"/>
</dbReference>
<dbReference type="PANTHER" id="PTHR11362">
    <property type="entry name" value="PHOSPHATIDYLETHANOLAMINE-BINDING PROTEIN"/>
    <property type="match status" value="1"/>
</dbReference>
<dbReference type="AlphaFoldDB" id="A0A5N4BXJ0"/>
<dbReference type="InterPro" id="IPR036610">
    <property type="entry name" value="PEBP-like_sf"/>
</dbReference>
<sequence>MQDCLGLTSSTPFGGAILCQLPTPKGALNRDVGSARLPVIQTLEVHDLYCCTTLTPSPPPQHSWGSGPTVPVDLSKRWVSGPSTRCWSNTAGRTEVDELGKNRPTSIAWDGLDPDKLYTLVLTDLDAPSRKDPKYREWHHFLVVSMKGNDISNGTVFSDYVGSGPPKGTGLHRYPILSNRSGDHHGKFKVASFRKKYELGAPVAGTCYQAKCDDNVPKLYEQLKWEPSPELPSRVSSLVMHVGFSPSLFPSSEQSDLGLGQPGAGMFTNPRCGTSQAGYWASVSCAGCFKEQASTDPNRQGLSPLRYLNGKMAQGRSQRLSDTPSGSPSRCKQPLMGLLTRSRSQSVCQSPSSLSPGIQGSHPAPWADNLSDPVSEGSGHQPTPSRLIGPSSHPLASLGGLGRPGNLLGHKAQLFTGQKEPDPLHSPSPSLFVGWACRPA</sequence>
<proteinExistence type="predicted"/>